<dbReference type="VEuPathDB" id="VectorBase:ASIC015818"/>
<sequence>MGFSYEFLFAAAIKRISFRSSSPSGCGHVQMAAFAKKTPFWAPYDRAKEPRTLFMNGSLDAMGSSFTHRGHFLCYVGKRDGSTHRVRVVPMSFTR</sequence>
<dbReference type="Proteomes" id="UP000030765">
    <property type="component" value="Unassembled WGS sequence"/>
</dbReference>
<dbReference type="EnsemblMetazoa" id="ASIC015818-RA">
    <property type="protein sequence ID" value="ASIC015818-PA"/>
    <property type="gene ID" value="ASIC015818"/>
</dbReference>
<gene>
    <name evidence="1" type="ORF">ZHAS_00015818</name>
</gene>
<dbReference type="EMBL" id="ATLV01022536">
    <property type="status" value="NOT_ANNOTATED_CDS"/>
    <property type="molecule type" value="Genomic_DNA"/>
</dbReference>
<protein>
    <submittedName>
        <fullName evidence="1 2">Uncharacterized protein</fullName>
    </submittedName>
</protein>
<evidence type="ECO:0000313" key="3">
    <source>
        <dbReference type="Proteomes" id="UP000030765"/>
    </source>
</evidence>
<reference evidence="2" key="2">
    <citation type="submission" date="2020-05" db="UniProtKB">
        <authorList>
            <consortium name="EnsemblMetazoa"/>
        </authorList>
    </citation>
    <scope>IDENTIFICATION</scope>
</reference>
<organism evidence="1">
    <name type="scientific">Anopheles sinensis</name>
    <name type="common">Mosquito</name>
    <dbReference type="NCBI Taxonomy" id="74873"/>
    <lineage>
        <taxon>Eukaryota</taxon>
        <taxon>Metazoa</taxon>
        <taxon>Ecdysozoa</taxon>
        <taxon>Arthropoda</taxon>
        <taxon>Hexapoda</taxon>
        <taxon>Insecta</taxon>
        <taxon>Pterygota</taxon>
        <taxon>Neoptera</taxon>
        <taxon>Endopterygota</taxon>
        <taxon>Diptera</taxon>
        <taxon>Nematocera</taxon>
        <taxon>Culicoidea</taxon>
        <taxon>Culicidae</taxon>
        <taxon>Anophelinae</taxon>
        <taxon>Anopheles</taxon>
    </lineage>
</organism>
<proteinExistence type="predicted"/>
<reference evidence="1 3" key="1">
    <citation type="journal article" date="2014" name="BMC Genomics">
        <title>Genome sequence of Anopheles sinensis provides insight into genetics basis of mosquito competence for malaria parasites.</title>
        <authorList>
            <person name="Zhou D."/>
            <person name="Zhang D."/>
            <person name="Ding G."/>
            <person name="Shi L."/>
            <person name="Hou Q."/>
            <person name="Ye Y."/>
            <person name="Xu Y."/>
            <person name="Zhou H."/>
            <person name="Xiong C."/>
            <person name="Li S."/>
            <person name="Yu J."/>
            <person name="Hong S."/>
            <person name="Yu X."/>
            <person name="Zou P."/>
            <person name="Chen C."/>
            <person name="Chang X."/>
            <person name="Wang W."/>
            <person name="Lv Y."/>
            <person name="Sun Y."/>
            <person name="Ma L."/>
            <person name="Shen B."/>
            <person name="Zhu C."/>
        </authorList>
    </citation>
    <scope>NUCLEOTIDE SEQUENCE [LARGE SCALE GENOMIC DNA]</scope>
</reference>
<accession>A0A084WC06</accession>
<keyword evidence="3" id="KW-1185">Reference proteome</keyword>
<evidence type="ECO:0000313" key="2">
    <source>
        <dbReference type="EnsemblMetazoa" id="ASIC015818-PA"/>
    </source>
</evidence>
<name>A0A084WC06_ANOSI</name>
<dbReference type="AlphaFoldDB" id="A0A084WC06"/>
<dbReference type="EMBL" id="KE525333">
    <property type="protein sequence ID" value="KFB47750.1"/>
    <property type="molecule type" value="Genomic_DNA"/>
</dbReference>
<evidence type="ECO:0000313" key="1">
    <source>
        <dbReference type="EMBL" id="KFB47750.1"/>
    </source>
</evidence>